<dbReference type="PROSITE" id="PS51194">
    <property type="entry name" value="HELICASE_CTER"/>
    <property type="match status" value="1"/>
</dbReference>
<keyword evidence="1" id="KW-0378">Hydrolase</keyword>
<dbReference type="InterPro" id="IPR014001">
    <property type="entry name" value="Helicase_ATP-bd"/>
</dbReference>
<dbReference type="CDD" id="cd18793">
    <property type="entry name" value="SF2_C_SNF"/>
    <property type="match status" value="1"/>
</dbReference>
<evidence type="ECO:0000313" key="4">
    <source>
        <dbReference type="EMBL" id="GIG33951.1"/>
    </source>
</evidence>
<dbReference type="PROSITE" id="PS51192">
    <property type="entry name" value="HELICASE_ATP_BIND_1"/>
    <property type="match status" value="1"/>
</dbReference>
<evidence type="ECO:0000259" key="3">
    <source>
        <dbReference type="PROSITE" id="PS51194"/>
    </source>
</evidence>
<keyword evidence="5" id="KW-0347">Helicase</keyword>
<organism evidence="5 6">
    <name type="scientific">Cellulomonas oligotrophica</name>
    <dbReference type="NCBI Taxonomy" id="931536"/>
    <lineage>
        <taxon>Bacteria</taxon>
        <taxon>Bacillati</taxon>
        <taxon>Actinomycetota</taxon>
        <taxon>Actinomycetes</taxon>
        <taxon>Micrococcales</taxon>
        <taxon>Cellulomonadaceae</taxon>
        <taxon>Cellulomonas</taxon>
    </lineage>
</organism>
<dbReference type="SMART" id="SM00487">
    <property type="entry name" value="DEXDc"/>
    <property type="match status" value="1"/>
</dbReference>
<accession>A0A7Y9FL97</accession>
<dbReference type="PANTHER" id="PTHR10799">
    <property type="entry name" value="SNF2/RAD54 HELICASE FAMILY"/>
    <property type="match status" value="1"/>
</dbReference>
<name>A0A7Y9FL97_9CELL</name>
<dbReference type="SMART" id="SM00490">
    <property type="entry name" value="HELICc"/>
    <property type="match status" value="1"/>
</dbReference>
<dbReference type="EMBL" id="BONN01000010">
    <property type="protein sequence ID" value="GIG33951.1"/>
    <property type="molecule type" value="Genomic_DNA"/>
</dbReference>
<proteinExistence type="predicted"/>
<evidence type="ECO:0000313" key="5">
    <source>
        <dbReference type="EMBL" id="NYD88186.1"/>
    </source>
</evidence>
<feature type="domain" description="Helicase ATP-binding" evidence="2">
    <location>
        <begin position="299"/>
        <end position="461"/>
    </location>
</feature>
<evidence type="ECO:0000259" key="2">
    <source>
        <dbReference type="PROSITE" id="PS51192"/>
    </source>
</evidence>
<gene>
    <name evidence="5" type="ORF">BKA21_003735</name>
    <name evidence="4" type="ORF">Col01nite_31100</name>
</gene>
<keyword evidence="5" id="KW-0067">ATP-binding</keyword>
<dbReference type="InterPro" id="IPR027417">
    <property type="entry name" value="P-loop_NTPase"/>
</dbReference>
<dbReference type="Pfam" id="PF00176">
    <property type="entry name" value="SNF2-rel_dom"/>
    <property type="match status" value="1"/>
</dbReference>
<dbReference type="GO" id="GO:0016787">
    <property type="term" value="F:hydrolase activity"/>
    <property type="evidence" value="ECO:0007669"/>
    <property type="project" value="UniProtKB-KW"/>
</dbReference>
<evidence type="ECO:0000313" key="7">
    <source>
        <dbReference type="Proteomes" id="UP000618382"/>
    </source>
</evidence>
<keyword evidence="5" id="KW-0547">Nucleotide-binding</keyword>
<dbReference type="Gene3D" id="3.40.50.300">
    <property type="entry name" value="P-loop containing nucleotide triphosphate hydrolases"/>
    <property type="match status" value="1"/>
</dbReference>
<sequence length="741" mass="78893">MTPDVDPGRAARAEVDRHRALAARAQAVLDRVRALEDAVTGTVTQDREARVRAELACVEVGALAGTTDRPLRLGALVEAGYRTAADLVGVDATALAQVPGVGPGTARAVTAAVLQLADAVRAATPVRLRLDADDRPDTEASTRVVTALHALLRWWPQVDPHRDRLAVYVRAATAHARTAAPATSRVRYALSLPRTRDRARRAVGALAAWTTSGETAALASLLDDLAGVHDEAGFDAAWSDVERRPATYTTALHRLVPGALDLAVERGLLAGELADQVVAHPLDTRLMRSTLRGYQEFGARFLLCQGRAVLGDEMGLGKTVQAVAAMAHLAAGGERHLLVVCPASVLVSWAREVTTHSTLTVHRVHGDAAADAAARWVVDGGVAVTTFGSMHHLPDPQVLPRPGLAMLVVDEAHLVRNPRARRSRAVAGWARATPRVALLTGTPLQRHVDDFVALVELVAPDLVPGLPRHLGLAGADAFRRAVAPVYLRRNQRDVLLELPALEVVDEWEELTASGARAYADAVAEGQLVRMRRATTVVDGRPSSGKVGRLLEIVDDARENGRRVVVLSYFRGVLDVVAPVLRAHGVAHVGGPLTGDVPPGERQDMVDRLAAADPHDGAVLVAQVEAGGVGLNLQCASVAVLCEPQLSPAVEAQAFARLHRMGQLRAVRAHRLLAEGTVDERLHAALAERAREVDAYVRDSVLAQSSVRAVDVTDAALAREVVAWEQARLGRGPVWDELAPPG</sequence>
<reference evidence="4 7" key="2">
    <citation type="submission" date="2021-01" db="EMBL/GenBank/DDBJ databases">
        <title>Whole genome shotgun sequence of Cellulomonas oligotrophica NBRC 109435.</title>
        <authorList>
            <person name="Komaki H."/>
            <person name="Tamura T."/>
        </authorList>
    </citation>
    <scope>NUCLEOTIDE SEQUENCE [LARGE SCALE GENOMIC DNA]</scope>
    <source>
        <strain evidence="4 7">NBRC 109435</strain>
    </source>
</reference>
<dbReference type="InterPro" id="IPR038718">
    <property type="entry name" value="SNF2-like_sf"/>
</dbReference>
<dbReference type="RefSeq" id="WP_203793551.1">
    <property type="nucleotide sequence ID" value="NZ_BAABFI010000016.1"/>
</dbReference>
<dbReference type="Proteomes" id="UP000618382">
    <property type="component" value="Unassembled WGS sequence"/>
</dbReference>
<dbReference type="Gene3D" id="3.40.50.10810">
    <property type="entry name" value="Tandem AAA-ATPase domain"/>
    <property type="match status" value="1"/>
</dbReference>
<dbReference type="InterPro" id="IPR000330">
    <property type="entry name" value="SNF2_N"/>
</dbReference>
<dbReference type="Pfam" id="PF00271">
    <property type="entry name" value="Helicase_C"/>
    <property type="match status" value="1"/>
</dbReference>
<comment type="caution">
    <text evidence="5">The sequence shown here is derived from an EMBL/GenBank/DDBJ whole genome shotgun (WGS) entry which is preliminary data.</text>
</comment>
<dbReference type="GO" id="GO:0004386">
    <property type="term" value="F:helicase activity"/>
    <property type="evidence" value="ECO:0007669"/>
    <property type="project" value="UniProtKB-KW"/>
</dbReference>
<evidence type="ECO:0000313" key="6">
    <source>
        <dbReference type="Proteomes" id="UP000577956"/>
    </source>
</evidence>
<protein>
    <submittedName>
        <fullName evidence="4">Helicase SNF2</fullName>
    </submittedName>
    <submittedName>
        <fullName evidence="5">Superfamily II DNA or RNA helicase</fullName>
    </submittedName>
</protein>
<dbReference type="AlphaFoldDB" id="A0A7Y9FL97"/>
<evidence type="ECO:0000256" key="1">
    <source>
        <dbReference type="ARBA" id="ARBA00022801"/>
    </source>
</evidence>
<dbReference type="InterPro" id="IPR001650">
    <property type="entry name" value="Helicase_C-like"/>
</dbReference>
<dbReference type="InterPro" id="IPR049730">
    <property type="entry name" value="SNF2/RAD54-like_C"/>
</dbReference>
<feature type="domain" description="Helicase C-terminal" evidence="3">
    <location>
        <begin position="548"/>
        <end position="712"/>
    </location>
</feature>
<reference evidence="5 6" key="1">
    <citation type="submission" date="2020-07" db="EMBL/GenBank/DDBJ databases">
        <title>Sequencing the genomes of 1000 actinobacteria strains.</title>
        <authorList>
            <person name="Klenk H.-P."/>
        </authorList>
    </citation>
    <scope>NUCLEOTIDE SEQUENCE [LARGE SCALE GENOMIC DNA]</scope>
    <source>
        <strain evidence="5 6">DSM 24482</strain>
    </source>
</reference>
<dbReference type="SUPFAM" id="SSF52540">
    <property type="entry name" value="P-loop containing nucleoside triphosphate hydrolases"/>
    <property type="match status" value="2"/>
</dbReference>
<keyword evidence="7" id="KW-1185">Reference proteome</keyword>
<dbReference type="EMBL" id="JACCBK010000001">
    <property type="protein sequence ID" value="NYD88186.1"/>
    <property type="molecule type" value="Genomic_DNA"/>
</dbReference>
<dbReference type="GO" id="GO:0005524">
    <property type="term" value="F:ATP binding"/>
    <property type="evidence" value="ECO:0007669"/>
    <property type="project" value="InterPro"/>
</dbReference>
<dbReference type="Proteomes" id="UP000577956">
    <property type="component" value="Unassembled WGS sequence"/>
</dbReference>